<comment type="caution">
    <text evidence="2">The sequence shown here is derived from an EMBL/GenBank/DDBJ whole genome shotgun (WGS) entry which is preliminary data.</text>
</comment>
<dbReference type="EMBL" id="CAAALY010002401">
    <property type="protein sequence ID" value="VEL07754.1"/>
    <property type="molecule type" value="Genomic_DNA"/>
</dbReference>
<evidence type="ECO:0000256" key="1">
    <source>
        <dbReference type="SAM" id="MobiDB-lite"/>
    </source>
</evidence>
<feature type="region of interest" description="Disordered" evidence="1">
    <location>
        <begin position="582"/>
        <end position="610"/>
    </location>
</feature>
<reference evidence="2" key="1">
    <citation type="submission" date="2018-11" db="EMBL/GenBank/DDBJ databases">
        <authorList>
            <consortium name="Pathogen Informatics"/>
        </authorList>
    </citation>
    <scope>NUCLEOTIDE SEQUENCE</scope>
</reference>
<gene>
    <name evidence="2" type="ORF">PXEA_LOCUS1194</name>
</gene>
<dbReference type="Gene3D" id="2.60.210.10">
    <property type="entry name" value="Apoptosis, Tumor Necrosis Factor Receptor Associated Protein 2, Chain A"/>
    <property type="match status" value="1"/>
</dbReference>
<dbReference type="InterPro" id="IPR008974">
    <property type="entry name" value="TRAF-like"/>
</dbReference>
<sequence>MQPYQTVRHSNFYSSGDARFDSGVINHTSRISSRLSQVTSSIPAKPSTPLHRYVRLNDRANTEVFTFIVLPQLIRGFVDELVSPIFTYAQHNWVVHFERKEPHLGAFLELRHPEAVSSEPRSQHGSLGRNDNEYLLSTRKRPGVKGFTVTLDYQFMVQNREHFYKNESFGEKQVEFNSIHRLHGRSSFIELADLSSRRFLFDDGRCLIELELKNVLTEINLDTRACLDPSLSGPFGYRGTESISIAGSLGSHVSINTVGGLMNIPQKLHLESKEFSYAGELWILNLDFEIHSLPGAAHYDQNGSFPSPAPAAQHQYLSGQKVTNKLANLSVELELSLVKRIPEKKQSSGRIGHSIMSETGVMSQRPGLSQTNWCSVSLYAELPGGFSTGPMEFLIGPQGWPTRAHKATLVQEVIPTNSNLLSTHSPAGNISQLSVERAISRDSLVQPGESTHGRRIGGALMLLFNALNAAGKNTRPLYVHLQLLTQTPITMADIQPTQPKAKSLNRTRLTDNYGFEWLLHAETGGRLLRLGLVPLGTGHSGRCINSDASVLNGETDYRIETEGDGSWSPNCCGQLRQLPRSGFYYPQPPSQTQKGQQQQHTVQQRHQGLPMTQTGQMQANLNIPHGFSRVVGWSIQIIPAGLVTSNLGGDNAKAVSRDAVRRSFPIRPVVRGHIQVAYVTSDHKLISFANEVQVNPQRVNCQTKVMHYEATSPKFLYEPLYQTNISRLSPPETESFDERGDIDAINLLKFNKEAEELAVGEVAMNISLDEVSQSYSLITLS</sequence>
<protein>
    <submittedName>
        <fullName evidence="2">Uncharacterized protein</fullName>
    </submittedName>
</protein>
<evidence type="ECO:0000313" key="2">
    <source>
        <dbReference type="EMBL" id="VEL07754.1"/>
    </source>
</evidence>
<dbReference type="OrthoDB" id="10035275at2759"/>
<dbReference type="AlphaFoldDB" id="A0A448WBM0"/>
<name>A0A448WBM0_9PLAT</name>
<organism evidence="2 3">
    <name type="scientific">Protopolystoma xenopodis</name>
    <dbReference type="NCBI Taxonomy" id="117903"/>
    <lineage>
        <taxon>Eukaryota</taxon>
        <taxon>Metazoa</taxon>
        <taxon>Spiralia</taxon>
        <taxon>Lophotrochozoa</taxon>
        <taxon>Platyhelminthes</taxon>
        <taxon>Monogenea</taxon>
        <taxon>Polyopisthocotylea</taxon>
        <taxon>Polystomatidea</taxon>
        <taxon>Polystomatidae</taxon>
        <taxon>Protopolystoma</taxon>
    </lineage>
</organism>
<dbReference type="Proteomes" id="UP000784294">
    <property type="component" value="Unassembled WGS sequence"/>
</dbReference>
<accession>A0A448WBM0</accession>
<proteinExistence type="predicted"/>
<feature type="compositionally biased region" description="Low complexity" evidence="1">
    <location>
        <begin position="590"/>
        <end position="608"/>
    </location>
</feature>
<keyword evidence="3" id="KW-1185">Reference proteome</keyword>
<evidence type="ECO:0000313" key="3">
    <source>
        <dbReference type="Proteomes" id="UP000784294"/>
    </source>
</evidence>